<gene>
    <name evidence="4" type="ORF">ebA329</name>
</gene>
<dbReference type="KEGG" id="eba:ebA329"/>
<dbReference type="PANTHER" id="PTHR47199">
    <property type="entry name" value="PHOTOSYSTEM II STABILITY/ASSEMBLY FACTOR HCF136, CHLOROPLASTIC"/>
    <property type="match status" value="1"/>
</dbReference>
<dbReference type="CDD" id="cd15482">
    <property type="entry name" value="Sialidase_non-viral"/>
    <property type="match status" value="2"/>
</dbReference>
<name>Q5P8R4_AROAE</name>
<keyword evidence="2" id="KW-0604">Photosystem II</keyword>
<keyword evidence="1" id="KW-0602">Photosynthesis</keyword>
<dbReference type="AlphaFoldDB" id="Q5P8R4"/>
<dbReference type="GO" id="GO:0015979">
    <property type="term" value="P:photosynthesis"/>
    <property type="evidence" value="ECO:0007669"/>
    <property type="project" value="UniProtKB-KW"/>
</dbReference>
<dbReference type="Gene3D" id="2.130.10.10">
    <property type="entry name" value="YVTN repeat-like/Quinoprotein amine dehydrogenase"/>
    <property type="match status" value="2"/>
</dbReference>
<organism evidence="4 5">
    <name type="scientific">Aromatoleum aromaticum (strain DSM 19018 / LMG 30748 / EbN1)</name>
    <name type="common">Azoarcus sp. (strain EbN1)</name>
    <dbReference type="NCBI Taxonomy" id="76114"/>
    <lineage>
        <taxon>Bacteria</taxon>
        <taxon>Pseudomonadati</taxon>
        <taxon>Pseudomonadota</taxon>
        <taxon>Betaproteobacteria</taxon>
        <taxon>Rhodocyclales</taxon>
        <taxon>Rhodocyclaceae</taxon>
        <taxon>Aromatoleum</taxon>
    </lineage>
</organism>
<evidence type="ECO:0000256" key="2">
    <source>
        <dbReference type="ARBA" id="ARBA00023276"/>
    </source>
</evidence>
<dbReference type="Proteomes" id="UP000006552">
    <property type="component" value="Chromosome"/>
</dbReference>
<dbReference type="Pfam" id="PF14870">
    <property type="entry name" value="PSII_BNR"/>
    <property type="match status" value="2"/>
</dbReference>
<dbReference type="EMBL" id="CR555306">
    <property type="protein sequence ID" value="CAI06295.1"/>
    <property type="molecule type" value="Genomic_DNA"/>
</dbReference>
<dbReference type="SUPFAM" id="SSF110296">
    <property type="entry name" value="Oligoxyloglucan reducing end-specific cellobiohydrolase"/>
    <property type="match status" value="1"/>
</dbReference>
<sequence>MPSPPTLHADLAWLPGSRQRACLGVGRQAPDFQAGFFAVERRSVHRADPQGLAWRGEARMRVGNMVLNTAVRPLMAATLLSLMGQLAVAAPAGQPVPDLMEVAASIDVRAISAVQLAVTRAGDRLVSVGPRGTVLLSDDGGKTWRQAGSVPSSVALTAVCFVNDKLGWAVGHSGIVLHSRDGGETWVRQLEGRQAAQQVLEEAKALEATGREGAERLLRDAQRMVEDGPDKPLLSVSFKNERRGYVVGAYGLALATNDGGQSWQAFMARLPNPRGKHLYQVRADGARLLISGEQGALFRSDDAGLSFAEVRTPYPGTFFGALSLAEDTVLAYGLRGNVWRSGDGGTAWTQIALDHDITITSGVRLKNGAVVLADESGRLLRSDDHGRSFSALKAKAPNAVTALVQIDDGALVMSGARGLSRVDAAQLVVTENQ</sequence>
<dbReference type="PANTHER" id="PTHR47199:SF2">
    <property type="entry name" value="PHOTOSYSTEM II STABILITY_ASSEMBLY FACTOR HCF136, CHLOROPLASTIC"/>
    <property type="match status" value="1"/>
</dbReference>
<dbReference type="HOGENOM" id="CLU_063224_1_0_4"/>
<evidence type="ECO:0000259" key="3">
    <source>
        <dbReference type="Pfam" id="PF14870"/>
    </source>
</evidence>
<evidence type="ECO:0000313" key="5">
    <source>
        <dbReference type="Proteomes" id="UP000006552"/>
    </source>
</evidence>
<dbReference type="GO" id="GO:0009523">
    <property type="term" value="C:photosystem II"/>
    <property type="evidence" value="ECO:0007669"/>
    <property type="project" value="UniProtKB-KW"/>
</dbReference>
<feature type="domain" description="Photosynthesis system II assembly factor Ycf48/Hcf136-like" evidence="3">
    <location>
        <begin position="128"/>
        <end position="188"/>
    </location>
</feature>
<proteinExistence type="predicted"/>
<dbReference type="InterPro" id="IPR015943">
    <property type="entry name" value="WD40/YVTN_repeat-like_dom_sf"/>
</dbReference>
<dbReference type="eggNOG" id="COG4447">
    <property type="taxonomic scope" value="Bacteria"/>
</dbReference>
<reference evidence="4 5" key="1">
    <citation type="journal article" date="2005" name="Arch. Microbiol.">
        <title>The genome sequence of an anaerobic aromatic-degrading denitrifying bacterium, strain EbN1.</title>
        <authorList>
            <person name="Rabus R."/>
            <person name="Kube M."/>
            <person name="Heider J."/>
            <person name="Beck A."/>
            <person name="Heitmann K."/>
            <person name="Widdel F."/>
            <person name="Reinhardt R."/>
        </authorList>
    </citation>
    <scope>NUCLEOTIDE SEQUENCE [LARGE SCALE GENOMIC DNA]</scope>
    <source>
        <strain evidence="4 5">EbN1</strain>
    </source>
</reference>
<evidence type="ECO:0000313" key="4">
    <source>
        <dbReference type="EMBL" id="CAI06295.1"/>
    </source>
</evidence>
<protein>
    <recommendedName>
        <fullName evidence="3">Photosynthesis system II assembly factor Ycf48/Hcf136-like domain-containing protein</fullName>
    </recommendedName>
</protein>
<accession>Q5P8R4</accession>
<evidence type="ECO:0000256" key="1">
    <source>
        <dbReference type="ARBA" id="ARBA00022531"/>
    </source>
</evidence>
<dbReference type="STRING" id="76114.ebA329"/>
<keyword evidence="5" id="KW-1185">Reference proteome</keyword>
<dbReference type="InterPro" id="IPR028203">
    <property type="entry name" value="PSII_CF48-like_dom"/>
</dbReference>
<feature type="domain" description="Photosynthesis system II assembly factor Ycf48/Hcf136-like" evidence="3">
    <location>
        <begin position="230"/>
        <end position="356"/>
    </location>
</feature>